<organism evidence="2 3">
    <name type="scientific">Methylobacterium radiodurans</name>
    <dbReference type="NCBI Taxonomy" id="2202828"/>
    <lineage>
        <taxon>Bacteria</taxon>
        <taxon>Pseudomonadati</taxon>
        <taxon>Pseudomonadota</taxon>
        <taxon>Alphaproteobacteria</taxon>
        <taxon>Hyphomicrobiales</taxon>
        <taxon>Methylobacteriaceae</taxon>
        <taxon>Methylobacterium</taxon>
    </lineage>
</organism>
<evidence type="ECO:0000256" key="1">
    <source>
        <dbReference type="SAM" id="MobiDB-lite"/>
    </source>
</evidence>
<name>A0A2U8VRI8_9HYPH</name>
<dbReference type="RefSeq" id="WP_109951491.1">
    <property type="nucleotide sequence ID" value="NZ_CP029551.1"/>
</dbReference>
<proteinExistence type="predicted"/>
<protein>
    <submittedName>
        <fullName evidence="2">Uncharacterized protein</fullName>
    </submittedName>
</protein>
<feature type="region of interest" description="Disordered" evidence="1">
    <location>
        <begin position="171"/>
        <end position="191"/>
    </location>
</feature>
<dbReference type="AlphaFoldDB" id="A0A2U8VRI8"/>
<feature type="compositionally biased region" description="Low complexity" evidence="1">
    <location>
        <begin position="218"/>
        <end position="241"/>
    </location>
</feature>
<feature type="region of interest" description="Disordered" evidence="1">
    <location>
        <begin position="203"/>
        <end position="261"/>
    </location>
</feature>
<accession>A0A2U8VRI8</accession>
<sequence length="346" mass="35562">MSIVMPVAPPRRNARRTGIPIALLVLQACWGGVPGARAEAPARVDEAGPGAPDPAAPRVSARDVAGEQGTAIPLQVEVRHRPGRSGGSTYILGLPKGARLSDADHAVTTAEDRAMVEVTDWKLANLAVTLQPEQTGAYTLAVAALSLTETGRPLPIARSVFTLRVQPRQERAVPAPAPAPAPTPVAAAPVTPPAIRPAATAADIEAPDPAPAQRRAEAAVARTEATAVGPAVGPAAARAPGPGEPPAPTPQAAAPPSDPQNAPLLARAERLIRSGDISGAQLVLEHLVARGDARATFLLAQTCDPKMLRAWRVHGLRPDPERASALYARAAAAGLRDPKSVAEAAR</sequence>
<reference evidence="2 3" key="1">
    <citation type="submission" date="2018-05" db="EMBL/GenBank/DDBJ databases">
        <title>Complete Genome Sequence of Methylobacterium sp. 17Sr1-43.</title>
        <authorList>
            <person name="Srinivasan S."/>
        </authorList>
    </citation>
    <scope>NUCLEOTIDE SEQUENCE [LARGE SCALE GENOMIC DNA]</scope>
    <source>
        <strain evidence="2 3">17Sr1-43</strain>
    </source>
</reference>
<dbReference type="KEGG" id="meti:DK427_12165"/>
<evidence type="ECO:0000313" key="3">
    <source>
        <dbReference type="Proteomes" id="UP000246058"/>
    </source>
</evidence>
<keyword evidence="3" id="KW-1185">Reference proteome</keyword>
<dbReference type="Proteomes" id="UP000246058">
    <property type="component" value="Chromosome"/>
</dbReference>
<dbReference type="EMBL" id="CP029551">
    <property type="protein sequence ID" value="AWN36389.1"/>
    <property type="molecule type" value="Genomic_DNA"/>
</dbReference>
<gene>
    <name evidence="2" type="ORF">DK427_12165</name>
</gene>
<dbReference type="OrthoDB" id="8003401at2"/>
<feature type="compositionally biased region" description="Low complexity" evidence="1">
    <location>
        <begin position="250"/>
        <end position="261"/>
    </location>
</feature>
<evidence type="ECO:0000313" key="2">
    <source>
        <dbReference type="EMBL" id="AWN36389.1"/>
    </source>
</evidence>